<reference evidence="1 2" key="1">
    <citation type="submission" date="2018-01" db="EMBL/GenBank/DDBJ databases">
        <title>Draft genome sequence of Sphaerisporangium sp. 7K107.</title>
        <authorList>
            <person name="Sahin N."/>
            <person name="Saygin H."/>
            <person name="Ay H."/>
        </authorList>
    </citation>
    <scope>NUCLEOTIDE SEQUENCE [LARGE SCALE GENOMIC DNA]</scope>
    <source>
        <strain evidence="1 2">7K107</strain>
    </source>
</reference>
<dbReference type="Pfam" id="PF19708">
    <property type="entry name" value="DUF6205"/>
    <property type="match status" value="1"/>
</dbReference>
<dbReference type="Proteomes" id="UP000248544">
    <property type="component" value="Unassembled WGS sequence"/>
</dbReference>
<evidence type="ECO:0000313" key="2">
    <source>
        <dbReference type="Proteomes" id="UP000248544"/>
    </source>
</evidence>
<comment type="caution">
    <text evidence="1">The sequence shown here is derived from an EMBL/GenBank/DDBJ whole genome shotgun (WGS) entry which is preliminary data.</text>
</comment>
<accession>A0A2W2GQ30</accession>
<proteinExistence type="predicted"/>
<dbReference type="InterPro" id="IPR045779">
    <property type="entry name" value="DUF6205"/>
</dbReference>
<dbReference type="RefSeq" id="WP_111167095.1">
    <property type="nucleotide sequence ID" value="NZ_POUA01000064.1"/>
</dbReference>
<gene>
    <name evidence="1" type="ORF">C1I98_11145</name>
</gene>
<organism evidence="1 2">
    <name type="scientific">Spongiactinospora gelatinilytica</name>
    <dbReference type="NCBI Taxonomy" id="2666298"/>
    <lineage>
        <taxon>Bacteria</taxon>
        <taxon>Bacillati</taxon>
        <taxon>Actinomycetota</taxon>
        <taxon>Actinomycetes</taxon>
        <taxon>Streptosporangiales</taxon>
        <taxon>Streptosporangiaceae</taxon>
        <taxon>Spongiactinospora</taxon>
    </lineage>
</organism>
<name>A0A2W2GQ30_9ACTN</name>
<sequence length="137" mass="15497">MGYTSYLSGEITIYPSIPWKELQGSPFVYTPEREERDRLVWLRMAEETVETDDGTLTRKQAVAIRVSEASELRAYGLVSEVQEIVTAHGTGRSFDGLILVCGEASPDIWRVRVVDGHAVEERPMLRWPDGTEEVAQR</sequence>
<evidence type="ECO:0000313" key="1">
    <source>
        <dbReference type="EMBL" id="PZG49863.1"/>
    </source>
</evidence>
<protein>
    <submittedName>
        <fullName evidence="1">Uncharacterized protein</fullName>
    </submittedName>
</protein>
<keyword evidence="2" id="KW-1185">Reference proteome</keyword>
<dbReference type="EMBL" id="POUA01000064">
    <property type="protein sequence ID" value="PZG49863.1"/>
    <property type="molecule type" value="Genomic_DNA"/>
</dbReference>
<dbReference type="AlphaFoldDB" id="A0A2W2GQ30"/>